<accession>A0ABS8ZV52</accession>
<protein>
    <recommendedName>
        <fullName evidence="3">Glycosyl hydrolases family 43</fullName>
    </recommendedName>
</protein>
<evidence type="ECO:0008006" key="3">
    <source>
        <dbReference type="Google" id="ProtNLM"/>
    </source>
</evidence>
<dbReference type="Proteomes" id="UP001521150">
    <property type="component" value="Unassembled WGS sequence"/>
</dbReference>
<sequence length="310" mass="33918">MQQLVFGGNARKGLSGLRNLDTVADPSVTWRGDRWWMVLGGTHGQDRVIKLFTAESTVANDGWRIMTAQDDPGLAVQLADAPTPDGWDATGYHCPAYARGRDASGAVVERIYYASSSSFDSLYGPYQIGYLQLMGDDWVRRPEPVFTASEPWERGTVLEPNVLFCDGRWLLRYTAGLATGALAMTGLVESPDGVSGWRRIGAPEARQFDAHVIAGDHGFDLIISRHPLDSKFTPDDGLWHSRGENPDGPWNPAQQLVSTIDGTDWHQSGVWKPTAVRENGRLVVFSTVAQPGENPYVPALGIGMYEVSAD</sequence>
<reference evidence="1 2" key="1">
    <citation type="submission" date="2021-12" db="EMBL/GenBank/DDBJ databases">
        <title>Genome sequence of Kibdelosporangium philippinense ATCC 49844.</title>
        <authorList>
            <person name="Fedorov E.A."/>
            <person name="Omeragic M."/>
            <person name="Shalygina K.F."/>
            <person name="Maclea K.S."/>
        </authorList>
    </citation>
    <scope>NUCLEOTIDE SEQUENCE [LARGE SCALE GENOMIC DNA]</scope>
    <source>
        <strain evidence="1 2">ATCC 49844</strain>
    </source>
</reference>
<dbReference type="Gene3D" id="2.115.10.20">
    <property type="entry name" value="Glycosyl hydrolase domain, family 43"/>
    <property type="match status" value="1"/>
</dbReference>
<name>A0ABS8ZV52_9PSEU</name>
<evidence type="ECO:0000313" key="1">
    <source>
        <dbReference type="EMBL" id="MCE7011573.1"/>
    </source>
</evidence>
<dbReference type="SUPFAM" id="SSF75005">
    <property type="entry name" value="Arabinanase/levansucrase/invertase"/>
    <property type="match status" value="1"/>
</dbReference>
<dbReference type="EMBL" id="JAJVCN010000005">
    <property type="protein sequence ID" value="MCE7011573.1"/>
    <property type="molecule type" value="Genomic_DNA"/>
</dbReference>
<dbReference type="InterPro" id="IPR023296">
    <property type="entry name" value="Glyco_hydro_beta-prop_sf"/>
</dbReference>
<gene>
    <name evidence="1" type="ORF">LWC34_53495</name>
</gene>
<proteinExistence type="predicted"/>
<comment type="caution">
    <text evidence="1">The sequence shown here is derived from an EMBL/GenBank/DDBJ whole genome shotgun (WGS) entry which is preliminary data.</text>
</comment>
<evidence type="ECO:0000313" key="2">
    <source>
        <dbReference type="Proteomes" id="UP001521150"/>
    </source>
</evidence>
<keyword evidence="2" id="KW-1185">Reference proteome</keyword>
<organism evidence="1 2">
    <name type="scientific">Kibdelosporangium philippinense</name>
    <dbReference type="NCBI Taxonomy" id="211113"/>
    <lineage>
        <taxon>Bacteria</taxon>
        <taxon>Bacillati</taxon>
        <taxon>Actinomycetota</taxon>
        <taxon>Actinomycetes</taxon>
        <taxon>Pseudonocardiales</taxon>
        <taxon>Pseudonocardiaceae</taxon>
        <taxon>Kibdelosporangium</taxon>
    </lineage>
</organism>
<dbReference type="RefSeq" id="WP_233734304.1">
    <property type="nucleotide sequence ID" value="NZ_JAJVCN010000005.1"/>
</dbReference>